<feature type="compositionally biased region" description="Gly residues" evidence="1">
    <location>
        <begin position="461"/>
        <end position="477"/>
    </location>
</feature>
<feature type="compositionally biased region" description="Basic and acidic residues" evidence="1">
    <location>
        <begin position="241"/>
        <end position="260"/>
    </location>
</feature>
<feature type="region of interest" description="Disordered" evidence="1">
    <location>
        <begin position="394"/>
        <end position="607"/>
    </location>
</feature>
<proteinExistence type="predicted"/>
<dbReference type="AlphaFoldDB" id="A0A5N5QT11"/>
<dbReference type="PROSITE" id="PS51673">
    <property type="entry name" value="SUZ"/>
    <property type="match status" value="1"/>
</dbReference>
<evidence type="ECO:0000313" key="3">
    <source>
        <dbReference type="EMBL" id="KAB5594814.1"/>
    </source>
</evidence>
<dbReference type="PANTHER" id="PTHR15672">
    <property type="entry name" value="CAMP-REGULATED PHOSPHOPROTEIN 21 RELATED R3H DOMAIN CONTAINING PROTEIN"/>
    <property type="match status" value="1"/>
</dbReference>
<reference evidence="3 4" key="1">
    <citation type="journal article" date="2019" name="Fungal Biol. Biotechnol.">
        <title>Draft genome sequence of fastidious pathogen Ceratobasidium theobromae, which causes vascular-streak dieback in Theobroma cacao.</title>
        <authorList>
            <person name="Ali S.S."/>
            <person name="Asman A."/>
            <person name="Shao J."/>
            <person name="Firmansyah A.P."/>
            <person name="Susilo A.W."/>
            <person name="Rosmana A."/>
            <person name="McMahon P."/>
            <person name="Junaid M."/>
            <person name="Guest D."/>
            <person name="Kheng T.Y."/>
            <person name="Meinhardt L.W."/>
            <person name="Bailey B.A."/>
        </authorList>
    </citation>
    <scope>NUCLEOTIDE SEQUENCE [LARGE SCALE GENOMIC DNA]</scope>
    <source>
        <strain evidence="3 4">CT2</strain>
    </source>
</reference>
<feature type="region of interest" description="Disordered" evidence="1">
    <location>
        <begin position="228"/>
        <end position="277"/>
    </location>
</feature>
<feature type="compositionally biased region" description="Polar residues" evidence="1">
    <location>
        <begin position="1"/>
        <end position="15"/>
    </location>
</feature>
<dbReference type="InterPro" id="IPR024771">
    <property type="entry name" value="SUZ"/>
</dbReference>
<protein>
    <submittedName>
        <fullName evidence="3">R3H domain-containing protein 2</fullName>
    </submittedName>
</protein>
<feature type="compositionally biased region" description="Low complexity" evidence="1">
    <location>
        <begin position="507"/>
        <end position="518"/>
    </location>
</feature>
<evidence type="ECO:0000256" key="1">
    <source>
        <dbReference type="SAM" id="MobiDB-lite"/>
    </source>
</evidence>
<feature type="compositionally biased region" description="Low complexity" evidence="1">
    <location>
        <begin position="534"/>
        <end position="557"/>
    </location>
</feature>
<dbReference type="Proteomes" id="UP000383932">
    <property type="component" value="Unassembled WGS sequence"/>
</dbReference>
<feature type="region of interest" description="Disordered" evidence="1">
    <location>
        <begin position="724"/>
        <end position="747"/>
    </location>
</feature>
<dbReference type="PANTHER" id="PTHR15672:SF8">
    <property type="entry name" value="PROTEIN ENCORE"/>
    <property type="match status" value="1"/>
</dbReference>
<comment type="caution">
    <text evidence="3">The sequence shown here is derived from an EMBL/GenBank/DDBJ whole genome shotgun (WGS) entry which is preliminary data.</text>
</comment>
<dbReference type="EMBL" id="SSOP01000016">
    <property type="protein sequence ID" value="KAB5594814.1"/>
    <property type="molecule type" value="Genomic_DNA"/>
</dbReference>
<gene>
    <name evidence="3" type="ORF">CTheo_1793</name>
</gene>
<dbReference type="Gene3D" id="3.30.1370.50">
    <property type="entry name" value="R3H-like domain"/>
    <property type="match status" value="1"/>
</dbReference>
<organism evidence="3 4">
    <name type="scientific">Ceratobasidium theobromae</name>
    <dbReference type="NCBI Taxonomy" id="1582974"/>
    <lineage>
        <taxon>Eukaryota</taxon>
        <taxon>Fungi</taxon>
        <taxon>Dikarya</taxon>
        <taxon>Basidiomycota</taxon>
        <taxon>Agaricomycotina</taxon>
        <taxon>Agaricomycetes</taxon>
        <taxon>Cantharellales</taxon>
        <taxon>Ceratobasidiaceae</taxon>
        <taxon>Ceratobasidium</taxon>
    </lineage>
</organism>
<accession>A0A5N5QT11</accession>
<feature type="region of interest" description="Disordered" evidence="1">
    <location>
        <begin position="1"/>
        <end position="69"/>
    </location>
</feature>
<evidence type="ECO:0000313" key="4">
    <source>
        <dbReference type="Proteomes" id="UP000383932"/>
    </source>
</evidence>
<feature type="domain" description="SUZ" evidence="2">
    <location>
        <begin position="147"/>
        <end position="230"/>
    </location>
</feature>
<feature type="compositionally biased region" description="Polar residues" evidence="1">
    <location>
        <begin position="47"/>
        <end position="59"/>
    </location>
</feature>
<dbReference type="CDD" id="cd02642">
    <property type="entry name" value="R3H_encore_like"/>
    <property type="match status" value="1"/>
</dbReference>
<dbReference type="InterPro" id="IPR036867">
    <property type="entry name" value="R3H_dom_sf"/>
</dbReference>
<feature type="region of interest" description="Disordered" evidence="1">
    <location>
        <begin position="174"/>
        <end position="209"/>
    </location>
</feature>
<feature type="compositionally biased region" description="Low complexity" evidence="1">
    <location>
        <begin position="575"/>
        <end position="598"/>
    </location>
</feature>
<sequence length="770" mass="81239">MTSSLPPTPRSTGSASVPRPSGLVPPDHLSVAQSCPSSAIPSPAPSTDISLPTFNSAPVSESGARDEPDQTIVEALSGTKDRLFVLKLGEDFDNLLSERGNTPGKRCSYTPPSSYQRMLVHRCAQYYKLVIEVDGKAISVMVGPESRVPKSRISEIVPIEQTPAPAFKIMRRTADERARAKQPSRNDSNEDDQGDGTAPTDEVKRRPQMTIEERAAAYEQARSRIFEGFQEKEIQPSPPPTRRDSGNSEPRWVDKQRRSDFSSSSRGSPIPQDMSTMPASYYPPMLFNPNAPSAPIHSPPQQFDPNMGQPVQYMYGPQAYYPMYGYYPQPQYDPRHAPVPGMQMGYAPPSQGASFPFPPQHAATWPQIQPPPMQPQPMHASPEVQRHVFPQMTHMSPQPNRQLPQMQPHVHMSPQVQGDPFPPQQYMQPYQYAGFMHQPVLVPTPPDGSGSGHSSRSGSRNGHGNGHGSNGSNGGAKGPRSSVGSPWSTSTVATPMRSVTGMPRRLSTSSSSTSAYSSSGGGAGSGSRTPADETASIASSASSSSSRRTYTSTSTTSKHPLPPRPDWAVGLLPESSLSRTTSTSSSDSRLRMTSRSSSNNQLPRSGSVKLGAVANVTDFPPLNGNANNLTGTNGVVNNGARAGAWGREGSPASLFGSVMGGNPVAPGGNAVGANAGNPLTGGINAGRFEEVDSFERPAPKSFGLYNPNTGTGPAALPVQVRTALEGGTGPGAPGAQLSTAGQQGNGVGDALAEQVAKLSVADGGKVAGSA</sequence>
<keyword evidence="4" id="KW-1185">Reference proteome</keyword>
<dbReference type="InterPro" id="IPR051937">
    <property type="entry name" value="R3H_domain_containing"/>
</dbReference>
<evidence type="ECO:0000259" key="2">
    <source>
        <dbReference type="PROSITE" id="PS51673"/>
    </source>
</evidence>
<dbReference type="GO" id="GO:0003676">
    <property type="term" value="F:nucleic acid binding"/>
    <property type="evidence" value="ECO:0007669"/>
    <property type="project" value="InterPro"/>
</dbReference>
<name>A0A5N5QT11_9AGAM</name>
<dbReference type="SUPFAM" id="SSF82708">
    <property type="entry name" value="R3H domain"/>
    <property type="match status" value="1"/>
</dbReference>
<dbReference type="OrthoDB" id="278430at2759"/>
<dbReference type="Pfam" id="PF12752">
    <property type="entry name" value="SUZ"/>
    <property type="match status" value="1"/>
</dbReference>
<feature type="compositionally biased region" description="Polar residues" evidence="1">
    <location>
        <begin position="394"/>
        <end position="405"/>
    </location>
</feature>
<feature type="compositionally biased region" description="Polar residues" evidence="1">
    <location>
        <begin position="482"/>
        <end position="493"/>
    </location>
</feature>